<dbReference type="Gene3D" id="3.40.30.10">
    <property type="entry name" value="Glutaredoxin"/>
    <property type="match status" value="1"/>
</dbReference>
<protein>
    <submittedName>
        <fullName evidence="2">Arsenate reductase and related</fullName>
    </submittedName>
</protein>
<dbReference type="Proteomes" id="UP000264006">
    <property type="component" value="Chromosome"/>
</dbReference>
<proteinExistence type="inferred from homology"/>
<evidence type="ECO:0000256" key="1">
    <source>
        <dbReference type="PROSITE-ProRule" id="PRU01282"/>
    </source>
</evidence>
<accession>A0A346XZ59</accession>
<dbReference type="EMBL" id="CP031165">
    <property type="protein sequence ID" value="AXV07506.1"/>
    <property type="molecule type" value="Genomic_DNA"/>
</dbReference>
<dbReference type="InterPro" id="IPR006660">
    <property type="entry name" value="Arsenate_reductase-like"/>
</dbReference>
<reference evidence="2 3" key="1">
    <citation type="submission" date="2018-09" db="EMBL/GenBank/DDBJ databases">
        <title>Complete genome sequence of Euzebya sp. DY32-46 isolated from seawater of Pacific Ocean.</title>
        <authorList>
            <person name="Xu L."/>
            <person name="Wu Y.-H."/>
            <person name="Xu X.-W."/>
        </authorList>
    </citation>
    <scope>NUCLEOTIDE SEQUENCE [LARGE SCALE GENOMIC DNA]</scope>
    <source>
        <strain evidence="2 3">DY32-46</strain>
    </source>
</reference>
<keyword evidence="3" id="KW-1185">Reference proteome</keyword>
<dbReference type="AlphaFoldDB" id="A0A346XZ59"/>
<organism evidence="2 3">
    <name type="scientific">Euzebya pacifica</name>
    <dbReference type="NCBI Taxonomy" id="1608957"/>
    <lineage>
        <taxon>Bacteria</taxon>
        <taxon>Bacillati</taxon>
        <taxon>Actinomycetota</taxon>
        <taxon>Nitriliruptoria</taxon>
        <taxon>Euzebyales</taxon>
    </lineage>
</organism>
<dbReference type="KEGG" id="euz:DVS28_a2827"/>
<gene>
    <name evidence="2" type="ORF">DVS28_a2827</name>
</gene>
<dbReference type="OrthoDB" id="9803749at2"/>
<dbReference type="RefSeq" id="WP_114591985.1">
    <property type="nucleotide sequence ID" value="NZ_CAXIBR010000044.1"/>
</dbReference>
<evidence type="ECO:0000313" key="2">
    <source>
        <dbReference type="EMBL" id="AXV07506.1"/>
    </source>
</evidence>
<dbReference type="InterPro" id="IPR036249">
    <property type="entry name" value="Thioredoxin-like_sf"/>
</dbReference>
<dbReference type="PROSITE" id="PS51353">
    <property type="entry name" value="ARSC"/>
    <property type="match status" value="1"/>
</dbReference>
<name>A0A346XZ59_9ACTN</name>
<comment type="similarity">
    <text evidence="1">Belongs to the ArsC family.</text>
</comment>
<dbReference type="Pfam" id="PF03960">
    <property type="entry name" value="ArsC"/>
    <property type="match status" value="1"/>
</dbReference>
<dbReference type="PANTHER" id="PTHR30041:SF8">
    <property type="entry name" value="PROTEIN YFFB"/>
    <property type="match status" value="1"/>
</dbReference>
<sequence>MSDLQMFTSPKHKVGRKAERFFKERGLKFHAVDVRQKPPSPGELKKWVQKFGVDAVLDKTSKTYTEGGLRYFSAGPDDWVERMCREPEVLNLPLVRCGKDLAVGDDPEAWARFVTAIKG</sequence>
<dbReference type="PANTHER" id="PTHR30041">
    <property type="entry name" value="ARSENATE REDUCTASE"/>
    <property type="match status" value="1"/>
</dbReference>
<dbReference type="SUPFAM" id="SSF52833">
    <property type="entry name" value="Thioredoxin-like"/>
    <property type="match status" value="1"/>
</dbReference>
<evidence type="ECO:0000313" key="3">
    <source>
        <dbReference type="Proteomes" id="UP000264006"/>
    </source>
</evidence>